<protein>
    <submittedName>
        <fullName evidence="1">Secreted protein</fullName>
    </submittedName>
</protein>
<dbReference type="RefSeq" id="WP_014179259.1">
    <property type="nucleotide sequence ID" value="NC_016582.1"/>
</dbReference>
<accession>D7BXR1</accession>
<dbReference type="AlphaFoldDB" id="D7BXR1"/>
<dbReference type="PATRIC" id="fig|749414.3.peg.6885"/>
<evidence type="ECO:0000313" key="2">
    <source>
        <dbReference type="Proteomes" id="UP000000377"/>
    </source>
</evidence>
<proteinExistence type="predicted"/>
<evidence type="ECO:0000313" key="1">
    <source>
        <dbReference type="EMBL" id="ADI09809.1"/>
    </source>
</evidence>
<gene>
    <name evidence="1" type="ordered locus">SBI_06689</name>
</gene>
<dbReference type="HOGENOM" id="CLU_127710_0_0_11"/>
<keyword evidence="2" id="KW-1185">Reference proteome</keyword>
<name>D7BXR1_STRBB</name>
<dbReference type="KEGG" id="sbh:SBI_06689"/>
<dbReference type="Proteomes" id="UP000000377">
    <property type="component" value="Chromosome"/>
</dbReference>
<dbReference type="eggNOG" id="ENOG50340A2">
    <property type="taxonomic scope" value="Bacteria"/>
</dbReference>
<dbReference type="STRING" id="749414.SBI_06689"/>
<sequence length="144" mass="15399">MALRHHRIGRFGHSRRYRRYRRASAFTALAAVAIAMPITAGCSAVEKAIDCAQLAVDITTDVDDLQDAVGGAVVDPQDADKILDALDKDIDKIKDKTDNADVGKAVDDLQKAVDNVQTAIDKGQDPDLTPVKDAAGELTKVCSP</sequence>
<reference evidence="1 2" key="1">
    <citation type="journal article" date="2010" name="J. Bacteriol.">
        <title>Genome sequence of the milbemycin-producing bacterium Streptomyces bingchenggensis.</title>
        <authorList>
            <person name="Wang X.J."/>
            <person name="Yan Y.J."/>
            <person name="Zhang B."/>
            <person name="An J."/>
            <person name="Wang J.J."/>
            <person name="Tian J."/>
            <person name="Jiang L."/>
            <person name="Chen Y.H."/>
            <person name="Huang S.X."/>
            <person name="Yin M."/>
            <person name="Zhang J."/>
            <person name="Gao A.L."/>
            <person name="Liu C.X."/>
            <person name="Zhu Z.X."/>
            <person name="Xiang W.S."/>
        </authorList>
    </citation>
    <scope>NUCLEOTIDE SEQUENCE [LARGE SCALE GENOMIC DNA]</scope>
    <source>
        <strain evidence="1 2">BCW-1</strain>
    </source>
</reference>
<dbReference type="EMBL" id="CP002047">
    <property type="protein sequence ID" value="ADI09809.1"/>
    <property type="molecule type" value="Genomic_DNA"/>
</dbReference>
<organism evidence="1 2">
    <name type="scientific">Streptomyces bingchenggensis (strain BCW-1)</name>
    <dbReference type="NCBI Taxonomy" id="749414"/>
    <lineage>
        <taxon>Bacteria</taxon>
        <taxon>Bacillati</taxon>
        <taxon>Actinomycetota</taxon>
        <taxon>Actinomycetes</taxon>
        <taxon>Kitasatosporales</taxon>
        <taxon>Streptomycetaceae</taxon>
        <taxon>Streptomyces</taxon>
    </lineage>
</organism>